<name>A0A933NZ20_9HYPH</name>
<organism evidence="1 2">
    <name type="scientific">Devosia nanyangense</name>
    <dbReference type="NCBI Taxonomy" id="1228055"/>
    <lineage>
        <taxon>Bacteria</taxon>
        <taxon>Pseudomonadati</taxon>
        <taxon>Pseudomonadota</taxon>
        <taxon>Alphaproteobacteria</taxon>
        <taxon>Hyphomicrobiales</taxon>
        <taxon>Devosiaceae</taxon>
        <taxon>Devosia</taxon>
    </lineage>
</organism>
<dbReference type="EMBL" id="JACRAF010000029">
    <property type="protein sequence ID" value="MBI4922283.1"/>
    <property type="molecule type" value="Genomic_DNA"/>
</dbReference>
<sequence>MLGFQPYETFQLLIETGGIDRTNTLLVAACDAYARRGRATQAETDQFFALAARLFPAAAPSARAKAAAALGRSESLSAELEELVVANVGEDLSEFMVAAPRLSEATMLKVISTSDVPGAAAIARRSDLTNVVLAKLFQMNSRKVYRALATNTSIATRGPYLAALARSAQMDHQVAWSLAARDDFDAALLAPAFFDLNESDRIKVIRAFSMRATPEAPIKKTLEQLSVATDELTRALMKLFAENRRPEVTKLLHQITGLDEVRCGQISHDTSGAALFVVLRAFGCSAYDGLKVLIHATSHDEDRSQALSTFSKLFESVSVDATAYLMSAWRGEVNLLDLGKPEYRPFAETRRSAAAAAAQSPNEQVDKTIEALSRIGIRKAG</sequence>
<proteinExistence type="predicted"/>
<accession>A0A933NZ20</accession>
<dbReference type="InterPro" id="IPR019285">
    <property type="entry name" value="DUF2336"/>
</dbReference>
<reference evidence="1" key="1">
    <citation type="submission" date="2020-07" db="EMBL/GenBank/DDBJ databases">
        <title>Huge and variable diversity of episymbiotic CPR bacteria and DPANN archaea in groundwater ecosystems.</title>
        <authorList>
            <person name="He C.Y."/>
            <person name="Keren R."/>
            <person name="Whittaker M."/>
            <person name="Farag I.F."/>
            <person name="Doudna J."/>
            <person name="Cate J.H.D."/>
            <person name="Banfield J.F."/>
        </authorList>
    </citation>
    <scope>NUCLEOTIDE SEQUENCE</scope>
    <source>
        <strain evidence="1">NC_groundwater_1586_Pr3_B-0.1um_66_15</strain>
    </source>
</reference>
<protein>
    <submittedName>
        <fullName evidence="1">DUF2336 domain-containing protein</fullName>
    </submittedName>
</protein>
<dbReference type="AlphaFoldDB" id="A0A933NZ20"/>
<dbReference type="Pfam" id="PF10098">
    <property type="entry name" value="DUF2336"/>
    <property type="match status" value="1"/>
</dbReference>
<comment type="caution">
    <text evidence="1">The sequence shown here is derived from an EMBL/GenBank/DDBJ whole genome shotgun (WGS) entry which is preliminary data.</text>
</comment>
<dbReference type="Proteomes" id="UP000782610">
    <property type="component" value="Unassembled WGS sequence"/>
</dbReference>
<gene>
    <name evidence="1" type="ORF">HY834_11070</name>
</gene>
<evidence type="ECO:0000313" key="2">
    <source>
        <dbReference type="Proteomes" id="UP000782610"/>
    </source>
</evidence>
<evidence type="ECO:0000313" key="1">
    <source>
        <dbReference type="EMBL" id="MBI4922283.1"/>
    </source>
</evidence>